<keyword evidence="6" id="KW-0732">Signal</keyword>
<dbReference type="PANTHER" id="PTHR28165:SF2">
    <property type="entry name" value="MARVEL DOMAIN-CONTAINING PROTEIN"/>
    <property type="match status" value="1"/>
</dbReference>
<dbReference type="GO" id="GO:0072659">
    <property type="term" value="P:protein localization to plasma membrane"/>
    <property type="evidence" value="ECO:0007669"/>
    <property type="project" value="TreeGrafter"/>
</dbReference>
<feature type="transmembrane region" description="Helical" evidence="5">
    <location>
        <begin position="152"/>
        <end position="170"/>
    </location>
</feature>
<evidence type="ECO:0000259" key="7">
    <source>
        <dbReference type="Pfam" id="PF01284"/>
    </source>
</evidence>
<feature type="chain" id="PRO_5043052784" evidence="6">
    <location>
        <begin position="18"/>
        <end position="184"/>
    </location>
</feature>
<feature type="domain" description="MARVEL" evidence="7">
    <location>
        <begin position="6"/>
        <end position="167"/>
    </location>
</feature>
<evidence type="ECO:0000256" key="3">
    <source>
        <dbReference type="ARBA" id="ARBA00022989"/>
    </source>
</evidence>
<dbReference type="GO" id="GO:0070941">
    <property type="term" value="P:eisosome assembly"/>
    <property type="evidence" value="ECO:0007669"/>
    <property type="project" value="TreeGrafter"/>
</dbReference>
<dbReference type="InterPro" id="IPR052649">
    <property type="entry name" value="NCE102-like"/>
</dbReference>
<comment type="subcellular location">
    <subcellularLocation>
        <location evidence="1">Membrane</location>
        <topology evidence="1">Multi-pass membrane protein</topology>
    </subcellularLocation>
</comment>
<sequence length="184" mass="19165">MHRAISLGLRALQLVTAVTVLGLAASMIKSQVFGTAPVTTRYSTFTGGFGLIVCGVGVIAMFMSFVPSIVPIGLDILAGLFFLGGGIAWAYGLRKTDNCSSPDGMLLNDLLNRGKLGTGESAVYGVYQKGDNVDSLYSRLRGICRQGQAGEILQFISFGIAAGLAVLTFFQGKRGGGGAGRYVA</sequence>
<evidence type="ECO:0000256" key="5">
    <source>
        <dbReference type="SAM" id="Phobius"/>
    </source>
</evidence>
<dbReference type="Pfam" id="PF01284">
    <property type="entry name" value="MARVEL"/>
    <property type="match status" value="1"/>
</dbReference>
<dbReference type="Proteomes" id="UP001303889">
    <property type="component" value="Unassembled WGS sequence"/>
</dbReference>
<gene>
    <name evidence="8" type="ORF">C8A05DRAFT_12241</name>
</gene>
<feature type="transmembrane region" description="Helical" evidence="5">
    <location>
        <begin position="48"/>
        <end position="66"/>
    </location>
</feature>
<evidence type="ECO:0000256" key="4">
    <source>
        <dbReference type="ARBA" id="ARBA00023136"/>
    </source>
</evidence>
<protein>
    <submittedName>
        <fullName evidence="8">Marvel domain-containing protein</fullName>
    </submittedName>
</protein>
<accession>A0AAN6RXE8</accession>
<evidence type="ECO:0000313" key="8">
    <source>
        <dbReference type="EMBL" id="KAK3906003.1"/>
    </source>
</evidence>
<reference evidence="8" key="2">
    <citation type="submission" date="2023-05" db="EMBL/GenBank/DDBJ databases">
        <authorList>
            <consortium name="Lawrence Berkeley National Laboratory"/>
            <person name="Steindorff A."/>
            <person name="Hensen N."/>
            <person name="Bonometti L."/>
            <person name="Westerberg I."/>
            <person name="Brannstrom I.O."/>
            <person name="Guillou S."/>
            <person name="Cros-Aarteil S."/>
            <person name="Calhoun S."/>
            <person name="Haridas S."/>
            <person name="Kuo A."/>
            <person name="Mondo S."/>
            <person name="Pangilinan J."/>
            <person name="Riley R."/>
            <person name="Labutti K."/>
            <person name="Andreopoulos B."/>
            <person name="Lipzen A."/>
            <person name="Chen C."/>
            <person name="Yanf M."/>
            <person name="Daum C."/>
            <person name="Ng V."/>
            <person name="Clum A."/>
            <person name="Ohm R."/>
            <person name="Martin F."/>
            <person name="Silar P."/>
            <person name="Natvig D."/>
            <person name="Lalanne C."/>
            <person name="Gautier V."/>
            <person name="Ament-Velasquez S.L."/>
            <person name="Kruys A."/>
            <person name="Hutchinson M.I."/>
            <person name="Powell A.J."/>
            <person name="Barry K."/>
            <person name="Miller A.N."/>
            <person name="Grigoriev I.V."/>
            <person name="Debuchy R."/>
            <person name="Gladieux P."/>
            <person name="Thoren M.H."/>
            <person name="Johannesson H."/>
        </authorList>
    </citation>
    <scope>NUCLEOTIDE SEQUENCE</scope>
    <source>
        <strain evidence="8">CBS 103.79</strain>
    </source>
</reference>
<evidence type="ECO:0000256" key="1">
    <source>
        <dbReference type="ARBA" id="ARBA00004141"/>
    </source>
</evidence>
<proteinExistence type="predicted"/>
<evidence type="ECO:0000256" key="2">
    <source>
        <dbReference type="ARBA" id="ARBA00022692"/>
    </source>
</evidence>
<keyword evidence="2 5" id="KW-0812">Transmembrane</keyword>
<feature type="transmembrane region" description="Helical" evidence="5">
    <location>
        <begin position="73"/>
        <end position="92"/>
    </location>
</feature>
<keyword evidence="3 5" id="KW-1133">Transmembrane helix</keyword>
<evidence type="ECO:0000256" key="6">
    <source>
        <dbReference type="SAM" id="SignalP"/>
    </source>
</evidence>
<dbReference type="GO" id="GO:0005886">
    <property type="term" value="C:plasma membrane"/>
    <property type="evidence" value="ECO:0007669"/>
    <property type="project" value="TreeGrafter"/>
</dbReference>
<keyword evidence="9" id="KW-1185">Reference proteome</keyword>
<reference evidence="8" key="1">
    <citation type="journal article" date="2023" name="Mol. Phylogenet. Evol.">
        <title>Genome-scale phylogeny and comparative genomics of the fungal order Sordariales.</title>
        <authorList>
            <person name="Hensen N."/>
            <person name="Bonometti L."/>
            <person name="Westerberg I."/>
            <person name="Brannstrom I.O."/>
            <person name="Guillou S."/>
            <person name="Cros-Aarteil S."/>
            <person name="Calhoun S."/>
            <person name="Haridas S."/>
            <person name="Kuo A."/>
            <person name="Mondo S."/>
            <person name="Pangilinan J."/>
            <person name="Riley R."/>
            <person name="LaButti K."/>
            <person name="Andreopoulos B."/>
            <person name="Lipzen A."/>
            <person name="Chen C."/>
            <person name="Yan M."/>
            <person name="Daum C."/>
            <person name="Ng V."/>
            <person name="Clum A."/>
            <person name="Steindorff A."/>
            <person name="Ohm R.A."/>
            <person name="Martin F."/>
            <person name="Silar P."/>
            <person name="Natvig D.O."/>
            <person name="Lalanne C."/>
            <person name="Gautier V."/>
            <person name="Ament-Velasquez S.L."/>
            <person name="Kruys A."/>
            <person name="Hutchinson M.I."/>
            <person name="Powell A.J."/>
            <person name="Barry K."/>
            <person name="Miller A.N."/>
            <person name="Grigoriev I.V."/>
            <person name="Debuchy R."/>
            <person name="Gladieux P."/>
            <person name="Hiltunen Thoren M."/>
            <person name="Johannesson H."/>
        </authorList>
    </citation>
    <scope>NUCLEOTIDE SEQUENCE</scope>
    <source>
        <strain evidence="8">CBS 103.79</strain>
    </source>
</reference>
<feature type="signal peptide" evidence="6">
    <location>
        <begin position="1"/>
        <end position="17"/>
    </location>
</feature>
<evidence type="ECO:0000313" key="9">
    <source>
        <dbReference type="Proteomes" id="UP001303889"/>
    </source>
</evidence>
<dbReference type="AlphaFoldDB" id="A0AAN6RXE8"/>
<comment type="caution">
    <text evidence="8">The sequence shown here is derived from an EMBL/GenBank/DDBJ whole genome shotgun (WGS) entry which is preliminary data.</text>
</comment>
<organism evidence="8 9">
    <name type="scientific">Staphylotrichum tortipilum</name>
    <dbReference type="NCBI Taxonomy" id="2831512"/>
    <lineage>
        <taxon>Eukaryota</taxon>
        <taxon>Fungi</taxon>
        <taxon>Dikarya</taxon>
        <taxon>Ascomycota</taxon>
        <taxon>Pezizomycotina</taxon>
        <taxon>Sordariomycetes</taxon>
        <taxon>Sordariomycetidae</taxon>
        <taxon>Sordariales</taxon>
        <taxon>Chaetomiaceae</taxon>
        <taxon>Staphylotrichum</taxon>
    </lineage>
</organism>
<dbReference type="InterPro" id="IPR008253">
    <property type="entry name" value="Marvel"/>
</dbReference>
<dbReference type="PANTHER" id="PTHR28165">
    <property type="entry name" value="NON-CLASSICAL EXPORT PROTEIN 2-RELATED"/>
    <property type="match status" value="1"/>
</dbReference>
<keyword evidence="4 5" id="KW-0472">Membrane</keyword>
<feature type="transmembrane region" description="Helical" evidence="5">
    <location>
        <begin position="7"/>
        <end position="28"/>
    </location>
</feature>
<dbReference type="GO" id="GO:0032126">
    <property type="term" value="C:eisosome"/>
    <property type="evidence" value="ECO:0007669"/>
    <property type="project" value="TreeGrafter"/>
</dbReference>
<dbReference type="EMBL" id="MU855339">
    <property type="protein sequence ID" value="KAK3906003.1"/>
    <property type="molecule type" value="Genomic_DNA"/>
</dbReference>
<name>A0AAN6RXE8_9PEZI</name>